<sequence>MTNDPTIHSTFSVTSKQLCFGSLHNIWLGASVDSQGLPAARPQPNGTVISHAINYNVPAQNGAWNVFQLVASEPNDAVAWFVAHADVDPRQEIDKILSVSGSPYEPDHGSTVNNEATSQEGILVINRYDWGYYNTQFFGEIGEGQEEGDHDVLANSNSLGLVDRSEAQEMVRQWGEKRPSERASSDHGIWLYIPHGEYMFGRFGFDDGHTATRSFLFFSANTEFTRASFKGDKETIQKYMTPQERFELK</sequence>
<gene>
    <name evidence="1" type="ORF">F53441_9534</name>
</gene>
<proteinExistence type="predicted"/>
<keyword evidence="2" id="KW-1185">Reference proteome</keyword>
<dbReference type="EMBL" id="JAADJG010000433">
    <property type="protein sequence ID" value="KAF4446830.1"/>
    <property type="molecule type" value="Genomic_DNA"/>
</dbReference>
<organism evidence="1 2">
    <name type="scientific">Fusarium austroafricanum</name>
    <dbReference type="NCBI Taxonomy" id="2364996"/>
    <lineage>
        <taxon>Eukaryota</taxon>
        <taxon>Fungi</taxon>
        <taxon>Dikarya</taxon>
        <taxon>Ascomycota</taxon>
        <taxon>Pezizomycotina</taxon>
        <taxon>Sordariomycetes</taxon>
        <taxon>Hypocreomycetidae</taxon>
        <taxon>Hypocreales</taxon>
        <taxon>Nectriaceae</taxon>
        <taxon>Fusarium</taxon>
        <taxon>Fusarium concolor species complex</taxon>
    </lineage>
</organism>
<evidence type="ECO:0000313" key="1">
    <source>
        <dbReference type="EMBL" id="KAF4446830.1"/>
    </source>
</evidence>
<dbReference type="OrthoDB" id="3535423at2759"/>
<comment type="caution">
    <text evidence="1">The sequence shown here is derived from an EMBL/GenBank/DDBJ whole genome shotgun (WGS) entry which is preliminary data.</text>
</comment>
<dbReference type="Proteomes" id="UP000605986">
    <property type="component" value="Unassembled WGS sequence"/>
</dbReference>
<evidence type="ECO:0000313" key="2">
    <source>
        <dbReference type="Proteomes" id="UP000605986"/>
    </source>
</evidence>
<protein>
    <submittedName>
        <fullName evidence="1">Uncharacterized protein</fullName>
    </submittedName>
</protein>
<dbReference type="AlphaFoldDB" id="A0A8H4K8X2"/>
<feature type="non-terminal residue" evidence="1">
    <location>
        <position position="249"/>
    </location>
</feature>
<reference evidence="1" key="1">
    <citation type="submission" date="2020-01" db="EMBL/GenBank/DDBJ databases">
        <title>Identification and distribution of gene clusters putatively required for synthesis of sphingolipid metabolism inhibitors in phylogenetically diverse species of the filamentous fungus Fusarium.</title>
        <authorList>
            <person name="Kim H.-S."/>
            <person name="Busman M."/>
            <person name="Brown D.W."/>
            <person name="Divon H."/>
            <person name="Uhlig S."/>
            <person name="Proctor R.H."/>
        </authorList>
    </citation>
    <scope>NUCLEOTIDE SEQUENCE</scope>
    <source>
        <strain evidence="1">NRRL 53441</strain>
    </source>
</reference>
<name>A0A8H4K8X2_9HYPO</name>
<accession>A0A8H4K8X2</accession>